<reference evidence="16" key="1">
    <citation type="submission" date="2012-12" db="EMBL/GenBank/DDBJ databases">
        <authorList>
            <person name="Hellsten U."/>
            <person name="Grimwood J."/>
            <person name="Chapman J.A."/>
            <person name="Shapiro H."/>
            <person name="Aerts A."/>
            <person name="Otillar R.P."/>
            <person name="Terry A.Y."/>
            <person name="Boore J.L."/>
            <person name="Simakov O."/>
            <person name="Marletaz F."/>
            <person name="Cho S.-J."/>
            <person name="Edsinger-Gonzales E."/>
            <person name="Havlak P."/>
            <person name="Kuo D.-H."/>
            <person name="Larsson T."/>
            <person name="Lv J."/>
            <person name="Arendt D."/>
            <person name="Savage R."/>
            <person name="Osoegawa K."/>
            <person name="de Jong P."/>
            <person name="Lindberg D.R."/>
            <person name="Seaver E.C."/>
            <person name="Weisblat D.A."/>
            <person name="Putnam N.H."/>
            <person name="Grigoriev I.V."/>
            <person name="Rokhsar D.S."/>
        </authorList>
    </citation>
    <scope>NUCLEOTIDE SEQUENCE</scope>
    <source>
        <strain evidence="16">I ESC-2004</strain>
    </source>
</reference>
<keyword evidence="6" id="KW-0238">DNA-binding</keyword>
<feature type="non-terminal residue" evidence="14">
    <location>
        <position position="1"/>
    </location>
</feature>
<evidence type="ECO:0000256" key="10">
    <source>
        <dbReference type="SAM" id="MobiDB-lite"/>
    </source>
</evidence>
<dbReference type="PANTHER" id="PTHR12748:SF0">
    <property type="entry name" value="ORIGIN RECOGNITION COMPLEX SUBUNIT 3"/>
    <property type="match status" value="1"/>
</dbReference>
<feature type="compositionally biased region" description="Basic residues" evidence="10">
    <location>
        <begin position="71"/>
        <end position="86"/>
    </location>
</feature>
<evidence type="ECO:0000256" key="8">
    <source>
        <dbReference type="ARBA" id="ARBA00026084"/>
    </source>
</evidence>
<feature type="non-terminal residue" evidence="14">
    <location>
        <position position="602"/>
    </location>
</feature>
<dbReference type="GO" id="GO:0006270">
    <property type="term" value="P:DNA replication initiation"/>
    <property type="evidence" value="ECO:0007669"/>
    <property type="project" value="TreeGrafter"/>
</dbReference>
<evidence type="ECO:0000256" key="6">
    <source>
        <dbReference type="ARBA" id="ARBA00023125"/>
    </source>
</evidence>
<dbReference type="EnsemblMetazoa" id="CapteT72522">
    <property type="protein sequence ID" value="CapteP72522"/>
    <property type="gene ID" value="CapteG72522"/>
</dbReference>
<dbReference type="FunCoup" id="R7V1I8">
    <property type="interactions" value="1937"/>
</dbReference>
<evidence type="ECO:0000259" key="12">
    <source>
        <dbReference type="Pfam" id="PF18137"/>
    </source>
</evidence>
<evidence type="ECO:0000256" key="3">
    <source>
        <dbReference type="ARBA" id="ARBA00019085"/>
    </source>
</evidence>
<dbReference type="Pfam" id="PF07034">
    <property type="entry name" value="ORC3_N"/>
    <property type="match status" value="1"/>
</dbReference>
<feature type="domain" description="Origin recognition complex subunit 3 insertion" evidence="13">
    <location>
        <begin position="250"/>
        <end position="479"/>
    </location>
</feature>
<dbReference type="InterPro" id="IPR045667">
    <property type="entry name" value="ORC3_N"/>
</dbReference>
<evidence type="ECO:0000256" key="5">
    <source>
        <dbReference type="ARBA" id="ARBA00022705"/>
    </source>
</evidence>
<evidence type="ECO:0000313" key="14">
    <source>
        <dbReference type="EMBL" id="ELU12434.1"/>
    </source>
</evidence>
<dbReference type="Proteomes" id="UP000014760">
    <property type="component" value="Unassembled WGS sequence"/>
</dbReference>
<dbReference type="GO" id="GO:0031261">
    <property type="term" value="C:DNA replication preinitiation complex"/>
    <property type="evidence" value="ECO:0007669"/>
    <property type="project" value="TreeGrafter"/>
</dbReference>
<protein>
    <recommendedName>
        <fullName evidence="3">Origin recognition complex subunit 3</fullName>
    </recommendedName>
</protein>
<comment type="subcellular location">
    <subcellularLocation>
        <location evidence="1">Nucleus</location>
    </subcellularLocation>
</comment>
<name>R7V1I8_CAPTE</name>
<sequence length="602" mass="68401">LGVNLPDHEGLFCDLENLLRDEVSPHVAVLRSKDCANTRNAVSSCVTQLMDTQMMSPKRKAEENMPSSPRKSPRKSHKKTPMKSPRKACSSAPIKSLNSPVKNQTCCKPLVIVFEDLESFPAHVLQDFVAICSNHLDDLPIVLIFGIATVVTAVHRLLPHEFSSLLCMEKFQAPPATQCLNELIDQVLLTPSVAFRLSGRVFRLFTQLFLYHDFSTVSFIRAFKFAMLEHFSQSPASILCQSHDVNSKLESFSSSELDEIRSLPSFRRYVEGKPPMEQIKLLEDDDHAKAIISKMLSDLTDYHTSYFPILRCLHALTTKLPSQPMGKHLREIYAMNLSADMGSIDDYTEAISFSKALCRDELAGVIHKCCDYLDNNDIPESLHPFKDELNSYLELLNMIQGKPKNPQDGHGHPQKGTLKSLAFSHQLIFIQTLQENRKKKMTAYESLRNDVVQFLDTNFRYSILPLHLPLLEIQYYNKAGFLRHHLNASPRACIQSALTDPYQYTQNSALKCADGVISPALPDLCIVYLLHSECGRLINLYDWLQVCCSHCFLLSFSYFHIFLVFRKHSRFIRAVSELQFLGFVKPTKRKTDHVARLTWGGC</sequence>
<feature type="region of interest" description="Disordered" evidence="10">
    <location>
        <begin position="53"/>
        <end position="95"/>
    </location>
</feature>
<reference evidence="15" key="3">
    <citation type="submission" date="2015-06" db="UniProtKB">
        <authorList>
            <consortium name="EnsemblMetazoa"/>
        </authorList>
    </citation>
    <scope>IDENTIFICATION</scope>
</reference>
<evidence type="ECO:0000259" key="13">
    <source>
        <dbReference type="Pfam" id="PF19675"/>
    </source>
</evidence>
<gene>
    <name evidence="14" type="ORF">CAPTEDRAFT_72522</name>
</gene>
<dbReference type="Pfam" id="PF18137">
    <property type="entry name" value="WHD_ORC"/>
    <property type="match status" value="2"/>
</dbReference>
<dbReference type="InterPro" id="IPR045663">
    <property type="entry name" value="ORC3_ins"/>
</dbReference>
<dbReference type="HOGENOM" id="CLU_015257_2_1_1"/>
<accession>R7V1I8</accession>
<evidence type="ECO:0000256" key="2">
    <source>
        <dbReference type="ARBA" id="ARBA00010977"/>
    </source>
</evidence>
<keyword evidence="16" id="KW-1185">Reference proteome</keyword>
<dbReference type="GO" id="GO:0003688">
    <property type="term" value="F:DNA replication origin binding"/>
    <property type="evidence" value="ECO:0007669"/>
    <property type="project" value="TreeGrafter"/>
</dbReference>
<feature type="domain" description="Origin recognition complex subunit 3 N-terminal" evidence="11">
    <location>
        <begin position="2"/>
        <end position="239"/>
    </location>
</feature>
<evidence type="ECO:0000259" key="11">
    <source>
        <dbReference type="Pfam" id="PF07034"/>
    </source>
</evidence>
<dbReference type="GO" id="GO:0005656">
    <property type="term" value="C:nuclear pre-replicative complex"/>
    <property type="evidence" value="ECO:0007669"/>
    <property type="project" value="TreeGrafter"/>
</dbReference>
<feature type="domain" description="Origin recognition complex subunit 3 winged helix C-terminal" evidence="12">
    <location>
        <begin position="568"/>
        <end position="599"/>
    </location>
</feature>
<feature type="domain" description="Origin recognition complex subunit 3 winged helix C-terminal" evidence="12">
    <location>
        <begin position="491"/>
        <end position="546"/>
    </location>
</feature>
<dbReference type="OrthoDB" id="10265211at2759"/>
<dbReference type="STRING" id="283909.R7V1I8"/>
<comment type="function">
    <text evidence="9">Component of the origin recognition complex (ORC) that binds origins of replication. DNA-binding is ATP-dependent. The specific DNA sequences that define origins of replication have not been identified yet. ORC is required to assemble the pre-replication complex necessary to initiate DNA replication. Binds histone H3 and H4 trimethylation marks H3K9me3, H3K27me3 and H4K20me3.</text>
</comment>
<dbReference type="EMBL" id="AMQN01005400">
    <property type="status" value="NOT_ANNOTATED_CDS"/>
    <property type="molecule type" value="Genomic_DNA"/>
</dbReference>
<proteinExistence type="inferred from homology"/>
<dbReference type="Pfam" id="PF19675">
    <property type="entry name" value="ORC3_ins"/>
    <property type="match status" value="1"/>
</dbReference>
<keyword evidence="4" id="KW-0597">Phosphoprotein</keyword>
<keyword evidence="7" id="KW-0539">Nucleus</keyword>
<dbReference type="PANTHER" id="PTHR12748">
    <property type="entry name" value="ORIGIN RECOGNITION COMPLEX SUBUNIT 3"/>
    <property type="match status" value="1"/>
</dbReference>
<dbReference type="OMA" id="YCLMEHY"/>
<evidence type="ECO:0000256" key="4">
    <source>
        <dbReference type="ARBA" id="ARBA00022553"/>
    </source>
</evidence>
<evidence type="ECO:0000313" key="16">
    <source>
        <dbReference type="Proteomes" id="UP000014760"/>
    </source>
</evidence>
<reference evidence="14 16" key="2">
    <citation type="journal article" date="2013" name="Nature">
        <title>Insights into bilaterian evolution from three spiralian genomes.</title>
        <authorList>
            <person name="Simakov O."/>
            <person name="Marletaz F."/>
            <person name="Cho S.J."/>
            <person name="Edsinger-Gonzales E."/>
            <person name="Havlak P."/>
            <person name="Hellsten U."/>
            <person name="Kuo D.H."/>
            <person name="Larsson T."/>
            <person name="Lv J."/>
            <person name="Arendt D."/>
            <person name="Savage R."/>
            <person name="Osoegawa K."/>
            <person name="de Jong P."/>
            <person name="Grimwood J."/>
            <person name="Chapman J.A."/>
            <person name="Shapiro H."/>
            <person name="Aerts A."/>
            <person name="Otillar R.P."/>
            <person name="Terry A.Y."/>
            <person name="Boore J.L."/>
            <person name="Grigoriev I.V."/>
            <person name="Lindberg D.R."/>
            <person name="Seaver E.C."/>
            <person name="Weisblat D.A."/>
            <person name="Putnam N.H."/>
            <person name="Rokhsar D.S."/>
        </authorList>
    </citation>
    <scope>NUCLEOTIDE SEQUENCE</scope>
    <source>
        <strain evidence="14 16">I ESC-2004</strain>
    </source>
</reference>
<organism evidence="14">
    <name type="scientific">Capitella teleta</name>
    <name type="common">Polychaete worm</name>
    <dbReference type="NCBI Taxonomy" id="283909"/>
    <lineage>
        <taxon>Eukaryota</taxon>
        <taxon>Metazoa</taxon>
        <taxon>Spiralia</taxon>
        <taxon>Lophotrochozoa</taxon>
        <taxon>Annelida</taxon>
        <taxon>Polychaeta</taxon>
        <taxon>Sedentaria</taxon>
        <taxon>Scolecida</taxon>
        <taxon>Capitellidae</taxon>
        <taxon>Capitella</taxon>
    </lineage>
</organism>
<keyword evidence="5" id="KW-0235">DNA replication</keyword>
<comment type="subunit">
    <text evidence="8">Component of ORC, a complex composed of at least 6 subunits: ORC1, ORC2, ORC3, ORC4, ORC5 and ORC6. ORC is regulated in a cell-cycle dependent manner. It is sequentially assembled at the exit from anaphase of mitosis and disassembled as cells enter S phase.</text>
</comment>
<dbReference type="InterPro" id="IPR040855">
    <property type="entry name" value="ORC_WH_C"/>
</dbReference>
<evidence type="ECO:0000313" key="15">
    <source>
        <dbReference type="EnsemblMetazoa" id="CapteP72522"/>
    </source>
</evidence>
<evidence type="ECO:0000256" key="1">
    <source>
        <dbReference type="ARBA" id="ARBA00004123"/>
    </source>
</evidence>
<dbReference type="AlphaFoldDB" id="R7V1I8"/>
<evidence type="ECO:0000256" key="7">
    <source>
        <dbReference type="ARBA" id="ARBA00023242"/>
    </source>
</evidence>
<evidence type="ECO:0000256" key="9">
    <source>
        <dbReference type="ARBA" id="ARBA00045241"/>
    </source>
</evidence>
<comment type="similarity">
    <text evidence="2">Belongs to the ORC3 family.</text>
</comment>
<dbReference type="InterPro" id="IPR020795">
    <property type="entry name" value="ORC3"/>
</dbReference>
<dbReference type="CDD" id="cd20704">
    <property type="entry name" value="Orc3"/>
    <property type="match status" value="1"/>
</dbReference>
<dbReference type="GO" id="GO:0005664">
    <property type="term" value="C:nuclear origin of replication recognition complex"/>
    <property type="evidence" value="ECO:0007669"/>
    <property type="project" value="InterPro"/>
</dbReference>
<dbReference type="EMBL" id="KB295955">
    <property type="protein sequence ID" value="ELU12434.1"/>
    <property type="molecule type" value="Genomic_DNA"/>
</dbReference>